<dbReference type="GeneID" id="81393995"/>
<gene>
    <name evidence="2" type="ORF">NUU61_004245</name>
</gene>
<reference evidence="2" key="2">
    <citation type="journal article" date="2023" name="IMA Fungus">
        <title>Comparative genomic study of the Penicillium genus elucidates a diverse pangenome and 15 lateral gene transfer events.</title>
        <authorList>
            <person name="Petersen C."/>
            <person name="Sorensen T."/>
            <person name="Nielsen M.R."/>
            <person name="Sondergaard T.E."/>
            <person name="Sorensen J.L."/>
            <person name="Fitzpatrick D.A."/>
            <person name="Frisvad J.C."/>
            <person name="Nielsen K.L."/>
        </authorList>
    </citation>
    <scope>NUCLEOTIDE SEQUENCE</scope>
    <source>
        <strain evidence="2">IBT 34128</strain>
    </source>
</reference>
<comment type="caution">
    <text evidence="2">The sequence shown here is derived from an EMBL/GenBank/DDBJ whole genome shotgun (WGS) entry which is preliminary data.</text>
</comment>
<reference evidence="2" key="1">
    <citation type="submission" date="2022-11" db="EMBL/GenBank/DDBJ databases">
        <authorList>
            <person name="Petersen C."/>
        </authorList>
    </citation>
    <scope>NUCLEOTIDE SEQUENCE</scope>
    <source>
        <strain evidence="2">IBT 34128</strain>
    </source>
</reference>
<evidence type="ECO:0000313" key="3">
    <source>
        <dbReference type="Proteomes" id="UP001141434"/>
    </source>
</evidence>
<dbReference type="SUPFAM" id="SSF48452">
    <property type="entry name" value="TPR-like"/>
    <property type="match status" value="1"/>
</dbReference>
<feature type="region of interest" description="Disordered" evidence="1">
    <location>
        <begin position="1"/>
        <end position="27"/>
    </location>
</feature>
<evidence type="ECO:0000256" key="1">
    <source>
        <dbReference type="SAM" id="MobiDB-lite"/>
    </source>
</evidence>
<proteinExistence type="predicted"/>
<dbReference type="Gene3D" id="1.25.40.10">
    <property type="entry name" value="Tetratricopeptide repeat domain"/>
    <property type="match status" value="1"/>
</dbReference>
<dbReference type="EMBL" id="JAPMSZ010000005">
    <property type="protein sequence ID" value="KAJ5102023.1"/>
    <property type="molecule type" value="Genomic_DNA"/>
</dbReference>
<sequence>MMWYTRSEDSESESGSATPTPFHQNPQVKRCLQEKQEHRREVLSRVLSLQIPTIPDDFIRRLDQVQVSCGLVMTMLYLKDKQTDDAEAEAKQALATAENLEEERLIARCYYWMGRIEFTRGNMATAYSHFGAAQPCILDDDYREGRDLDFYKTLCSQGERKVFQPPMDHSNIRATTLRKPTKSAMFSMTIGSRKRKRDGRNRDMEFC</sequence>
<keyword evidence="3" id="KW-1185">Reference proteome</keyword>
<feature type="compositionally biased region" description="Polar residues" evidence="1">
    <location>
        <begin position="13"/>
        <end position="27"/>
    </location>
</feature>
<dbReference type="OrthoDB" id="4312109at2759"/>
<accession>A0A9W9FKS3</accession>
<organism evidence="2 3">
    <name type="scientific">Penicillium alfredii</name>
    <dbReference type="NCBI Taxonomy" id="1506179"/>
    <lineage>
        <taxon>Eukaryota</taxon>
        <taxon>Fungi</taxon>
        <taxon>Dikarya</taxon>
        <taxon>Ascomycota</taxon>
        <taxon>Pezizomycotina</taxon>
        <taxon>Eurotiomycetes</taxon>
        <taxon>Eurotiomycetidae</taxon>
        <taxon>Eurotiales</taxon>
        <taxon>Aspergillaceae</taxon>
        <taxon>Penicillium</taxon>
    </lineage>
</organism>
<name>A0A9W9FKS3_9EURO</name>
<dbReference type="Proteomes" id="UP001141434">
    <property type="component" value="Unassembled WGS sequence"/>
</dbReference>
<dbReference type="RefSeq" id="XP_056512854.1">
    <property type="nucleotide sequence ID" value="XM_056654827.1"/>
</dbReference>
<evidence type="ECO:0000313" key="2">
    <source>
        <dbReference type="EMBL" id="KAJ5102023.1"/>
    </source>
</evidence>
<protein>
    <submittedName>
        <fullName evidence="2">Uncharacterized protein</fullName>
    </submittedName>
</protein>
<dbReference type="AlphaFoldDB" id="A0A9W9FKS3"/>
<dbReference type="InterPro" id="IPR011990">
    <property type="entry name" value="TPR-like_helical_dom_sf"/>
</dbReference>